<proteinExistence type="predicted"/>
<keyword evidence="1" id="KW-0732">Signal</keyword>
<feature type="chain" id="PRO_5027773189" evidence="1">
    <location>
        <begin position="24"/>
        <end position="122"/>
    </location>
</feature>
<dbReference type="Proteomes" id="UP000580250">
    <property type="component" value="Unassembled WGS sequence"/>
</dbReference>
<accession>A0A6V7WLL1</accession>
<reference evidence="2 3" key="1">
    <citation type="submission" date="2020-08" db="EMBL/GenBank/DDBJ databases">
        <authorList>
            <person name="Koutsovoulos G."/>
            <person name="Danchin GJ E."/>
        </authorList>
    </citation>
    <scope>NUCLEOTIDE SEQUENCE [LARGE SCALE GENOMIC DNA]</scope>
</reference>
<name>A0A6V7WLL1_MELEN</name>
<evidence type="ECO:0000256" key="1">
    <source>
        <dbReference type="SAM" id="SignalP"/>
    </source>
</evidence>
<evidence type="ECO:0000313" key="2">
    <source>
        <dbReference type="EMBL" id="CAD2187904.1"/>
    </source>
</evidence>
<sequence>MFINLILYIFICSLQSITKNVYGVENSSNNSLKQLESTYDKDAESLTINRDKRYLNGGKGDGGGDGALPISPSCLKGSCPTSSLAFPCVPCPRPKPRHHWRRPHTIKRKHYWKPRHYKRKHG</sequence>
<protein>
    <submittedName>
        <fullName evidence="2">Uncharacterized protein</fullName>
    </submittedName>
</protein>
<gene>
    <name evidence="2" type="ORF">MENT_LOCUS40518</name>
</gene>
<dbReference type="AlphaFoldDB" id="A0A6V7WLL1"/>
<feature type="signal peptide" evidence="1">
    <location>
        <begin position="1"/>
        <end position="23"/>
    </location>
</feature>
<organism evidence="2 3">
    <name type="scientific">Meloidogyne enterolobii</name>
    <name type="common">Root-knot nematode worm</name>
    <name type="synonym">Meloidogyne mayaguensis</name>
    <dbReference type="NCBI Taxonomy" id="390850"/>
    <lineage>
        <taxon>Eukaryota</taxon>
        <taxon>Metazoa</taxon>
        <taxon>Ecdysozoa</taxon>
        <taxon>Nematoda</taxon>
        <taxon>Chromadorea</taxon>
        <taxon>Rhabditida</taxon>
        <taxon>Tylenchina</taxon>
        <taxon>Tylenchomorpha</taxon>
        <taxon>Tylenchoidea</taxon>
        <taxon>Meloidogynidae</taxon>
        <taxon>Meloidogyninae</taxon>
        <taxon>Meloidogyne</taxon>
    </lineage>
</organism>
<evidence type="ECO:0000313" key="3">
    <source>
        <dbReference type="Proteomes" id="UP000580250"/>
    </source>
</evidence>
<dbReference type="EMBL" id="CAJEWN010000661">
    <property type="protein sequence ID" value="CAD2187904.1"/>
    <property type="molecule type" value="Genomic_DNA"/>
</dbReference>
<comment type="caution">
    <text evidence="2">The sequence shown here is derived from an EMBL/GenBank/DDBJ whole genome shotgun (WGS) entry which is preliminary data.</text>
</comment>